<dbReference type="GO" id="GO:0008889">
    <property type="term" value="F:glycerophosphodiester phosphodiesterase activity"/>
    <property type="evidence" value="ECO:0007669"/>
    <property type="project" value="TreeGrafter"/>
</dbReference>
<dbReference type="Gene3D" id="3.20.20.190">
    <property type="entry name" value="Phosphatidylinositol (PI) phosphodiesterase"/>
    <property type="match status" value="1"/>
</dbReference>
<evidence type="ECO:0000313" key="3">
    <source>
        <dbReference type="EMBL" id="JAB56198.1"/>
    </source>
</evidence>
<accession>U5EFZ0</accession>
<keyword evidence="1" id="KW-0812">Transmembrane</keyword>
<feature type="transmembrane region" description="Helical" evidence="1">
    <location>
        <begin position="12"/>
        <end position="32"/>
    </location>
</feature>
<evidence type="ECO:0000256" key="1">
    <source>
        <dbReference type="SAM" id="Phobius"/>
    </source>
</evidence>
<feature type="domain" description="GP-PDE" evidence="2">
    <location>
        <begin position="82"/>
        <end position="337"/>
    </location>
</feature>
<dbReference type="GO" id="GO:0070291">
    <property type="term" value="P:N-acylethanolamine metabolic process"/>
    <property type="evidence" value="ECO:0007669"/>
    <property type="project" value="TreeGrafter"/>
</dbReference>
<sequence>MYFTYAINTLKMFYQLFWYLMTIISFIINIFYFCSLSLPWITLILILICIISKFIKLKNPDKELIQSLLYRKSIEDEKNLLLWPIINKGGAFDYPENSVTAIKQCISQKCSNILLDLSITSDGELIILHKSTLEKANVNTAISQLQLSYFDNFNIVEHHPLGQHFKPEKILTLKKLLQLLEKNDLTIFLLMSTVNAKIIDALKEVIGKNEKFTKQIVLCCSSPIAIYQLRKLYSNLVCGLWMEKTLLSKTPKYFNSSTIFLSICGAIFRNIIAPVIGVSVVFIHKDGFNTQISSLWQNVGVKPIVYTINSPNEKRYFQQVTKTQYLTDSLRSEPQIIFKARRT</sequence>
<proteinExistence type="evidence at transcript level"/>
<dbReference type="InterPro" id="IPR017946">
    <property type="entry name" value="PLC-like_Pdiesterase_TIM-brl"/>
</dbReference>
<protein>
    <submittedName>
        <fullName evidence="3">Putative glycerophosphoryl diester phosphodiesterase</fullName>
    </submittedName>
</protein>
<dbReference type="SUPFAM" id="SSF51695">
    <property type="entry name" value="PLC-like phosphodiesterases"/>
    <property type="match status" value="1"/>
</dbReference>
<name>U5EFZ0_9DIPT</name>
<reference evidence="3" key="1">
    <citation type="journal article" date="2014" name="Insect Biochem. Mol. Biol.">
        <title>An insight into the sialome of the frog biting fly, Corethrella appendiculata.</title>
        <authorList>
            <person name="Ribeiro J.M.C."/>
            <person name="Chagas A.C."/>
            <person name="Pham V.M."/>
            <person name="Lounibos L.P."/>
            <person name="Calvo E."/>
        </authorList>
    </citation>
    <scope>NUCLEOTIDE SEQUENCE</scope>
    <source>
        <tissue evidence="3">Salivary glands</tissue>
    </source>
</reference>
<dbReference type="EMBL" id="GANO01003673">
    <property type="protein sequence ID" value="JAB56198.1"/>
    <property type="molecule type" value="mRNA"/>
</dbReference>
<organism evidence="3">
    <name type="scientific">Corethrella appendiculata</name>
    <dbReference type="NCBI Taxonomy" id="1370023"/>
    <lineage>
        <taxon>Eukaryota</taxon>
        <taxon>Metazoa</taxon>
        <taxon>Ecdysozoa</taxon>
        <taxon>Arthropoda</taxon>
        <taxon>Hexapoda</taxon>
        <taxon>Insecta</taxon>
        <taxon>Pterygota</taxon>
        <taxon>Neoptera</taxon>
        <taxon>Endopterygota</taxon>
        <taxon>Diptera</taxon>
        <taxon>Nematocera</taxon>
        <taxon>Culicoidea</taxon>
        <taxon>Chaoboridae</taxon>
        <taxon>Corethrella</taxon>
    </lineage>
</organism>
<feature type="transmembrane region" description="Helical" evidence="1">
    <location>
        <begin position="38"/>
        <end position="55"/>
    </location>
</feature>
<dbReference type="InterPro" id="IPR030395">
    <property type="entry name" value="GP_PDE_dom"/>
</dbReference>
<keyword evidence="1" id="KW-0472">Membrane</keyword>
<keyword evidence="1" id="KW-1133">Transmembrane helix</keyword>
<dbReference type="GO" id="GO:0006644">
    <property type="term" value="P:phospholipid metabolic process"/>
    <property type="evidence" value="ECO:0007669"/>
    <property type="project" value="TreeGrafter"/>
</dbReference>
<dbReference type="PANTHER" id="PTHR46320:SF1">
    <property type="entry name" value="GLYCEROPHOSPHODIESTER PHOSPHODIESTERASE 1"/>
    <property type="match status" value="1"/>
</dbReference>
<dbReference type="Pfam" id="PF03009">
    <property type="entry name" value="GDPD"/>
    <property type="match status" value="1"/>
</dbReference>
<dbReference type="GO" id="GO:0006580">
    <property type="term" value="P:ethanolamine metabolic process"/>
    <property type="evidence" value="ECO:0007669"/>
    <property type="project" value="TreeGrafter"/>
</dbReference>
<evidence type="ECO:0000259" key="2">
    <source>
        <dbReference type="PROSITE" id="PS51704"/>
    </source>
</evidence>
<dbReference type="PANTHER" id="PTHR46320">
    <property type="entry name" value="GLYCEROPHOSPHODIESTER PHOSPHODIESTERASE 1"/>
    <property type="match status" value="1"/>
</dbReference>
<dbReference type="GO" id="GO:0005886">
    <property type="term" value="C:plasma membrane"/>
    <property type="evidence" value="ECO:0007669"/>
    <property type="project" value="TreeGrafter"/>
</dbReference>
<feature type="transmembrane region" description="Helical" evidence="1">
    <location>
        <begin position="259"/>
        <end position="283"/>
    </location>
</feature>
<dbReference type="PROSITE" id="PS51704">
    <property type="entry name" value="GP_PDE"/>
    <property type="match status" value="1"/>
</dbReference>
<dbReference type="AlphaFoldDB" id="U5EFZ0"/>